<dbReference type="EMBL" id="FJOG01000004">
    <property type="protein sequence ID" value="CZR53637.1"/>
    <property type="molecule type" value="Genomic_DNA"/>
</dbReference>
<organism evidence="2 3">
    <name type="scientific">Phialocephala subalpina</name>
    <dbReference type="NCBI Taxonomy" id="576137"/>
    <lineage>
        <taxon>Eukaryota</taxon>
        <taxon>Fungi</taxon>
        <taxon>Dikarya</taxon>
        <taxon>Ascomycota</taxon>
        <taxon>Pezizomycotina</taxon>
        <taxon>Leotiomycetes</taxon>
        <taxon>Helotiales</taxon>
        <taxon>Mollisiaceae</taxon>
        <taxon>Phialocephala</taxon>
        <taxon>Phialocephala fortinii species complex</taxon>
    </lineage>
</organism>
<evidence type="ECO:0000313" key="3">
    <source>
        <dbReference type="Proteomes" id="UP000184330"/>
    </source>
</evidence>
<proteinExistence type="predicted"/>
<dbReference type="Proteomes" id="UP000184330">
    <property type="component" value="Unassembled WGS sequence"/>
</dbReference>
<feature type="region of interest" description="Disordered" evidence="1">
    <location>
        <begin position="42"/>
        <end position="90"/>
    </location>
</feature>
<sequence>MSVILDPAHPFREIAVLKVASLVDVFFIMVIDRIERELNARAAAEEGPDEADQEAADERTGAEVDWSYATASQHKTNATQQTSILTLSWY</sequence>
<evidence type="ECO:0000256" key="1">
    <source>
        <dbReference type="SAM" id="MobiDB-lite"/>
    </source>
</evidence>
<protein>
    <submittedName>
        <fullName evidence="2">Uncharacterized protein</fullName>
    </submittedName>
</protein>
<accession>A0A1L7WLI8</accession>
<name>A0A1L7WLI8_9HELO</name>
<evidence type="ECO:0000313" key="2">
    <source>
        <dbReference type="EMBL" id="CZR53637.1"/>
    </source>
</evidence>
<dbReference type="AlphaFoldDB" id="A0A1L7WLI8"/>
<gene>
    <name evidence="2" type="ORF">PAC_03517</name>
</gene>
<feature type="compositionally biased region" description="Acidic residues" evidence="1">
    <location>
        <begin position="46"/>
        <end position="55"/>
    </location>
</feature>
<reference evidence="2 3" key="1">
    <citation type="submission" date="2016-03" db="EMBL/GenBank/DDBJ databases">
        <authorList>
            <person name="Ploux O."/>
        </authorList>
    </citation>
    <scope>NUCLEOTIDE SEQUENCE [LARGE SCALE GENOMIC DNA]</scope>
    <source>
        <strain evidence="2 3">UAMH 11012</strain>
    </source>
</reference>
<feature type="compositionally biased region" description="Polar residues" evidence="1">
    <location>
        <begin position="69"/>
        <end position="90"/>
    </location>
</feature>
<keyword evidence="3" id="KW-1185">Reference proteome</keyword>